<dbReference type="CDD" id="cd06408">
    <property type="entry name" value="PB1_NoxR"/>
    <property type="match status" value="1"/>
</dbReference>
<evidence type="ECO:0000256" key="2">
    <source>
        <dbReference type="ARBA" id="ARBA00008051"/>
    </source>
</evidence>
<dbReference type="PANTHER" id="PTHR15175:SF0">
    <property type="entry name" value="SH3 DOMAIN-CONTAINING PROTEIN C23A1.17"/>
    <property type="match status" value="1"/>
</dbReference>
<dbReference type="InterPro" id="IPR019529">
    <property type="entry name" value="Syntaxin-18_N"/>
</dbReference>
<comment type="similarity">
    <text evidence="2">Belongs to the NCF2/NOXA1 family.</text>
</comment>
<dbReference type="SUPFAM" id="SSF54277">
    <property type="entry name" value="CAD &amp; PB1 domains"/>
    <property type="match status" value="1"/>
</dbReference>
<dbReference type="Pfam" id="PF00515">
    <property type="entry name" value="TPR_1"/>
    <property type="match status" value="1"/>
</dbReference>
<evidence type="ECO:0000256" key="8">
    <source>
        <dbReference type="SAM" id="MobiDB-lite"/>
    </source>
</evidence>
<dbReference type="GeneID" id="63793675"/>
<feature type="region of interest" description="Disordered" evidence="8">
    <location>
        <begin position="246"/>
        <end position="382"/>
    </location>
</feature>
<feature type="compositionally biased region" description="Polar residues" evidence="8">
    <location>
        <begin position="395"/>
        <end position="412"/>
    </location>
</feature>
<keyword evidence="6 7" id="KW-0802">TPR repeat</keyword>
<dbReference type="OrthoDB" id="9450131at2759"/>
<feature type="compositionally biased region" description="Polar residues" evidence="8">
    <location>
        <begin position="450"/>
        <end position="461"/>
    </location>
</feature>
<dbReference type="SMART" id="SM00028">
    <property type="entry name" value="TPR"/>
    <property type="match status" value="3"/>
</dbReference>
<feature type="repeat" description="TPR" evidence="7">
    <location>
        <begin position="36"/>
        <end position="69"/>
    </location>
</feature>
<dbReference type="AlphaFoldDB" id="A0A364KY15"/>
<name>A0A364KY15_TALAM</name>
<dbReference type="RefSeq" id="XP_040732963.1">
    <property type="nucleotide sequence ID" value="XM_040876826.1"/>
</dbReference>
<dbReference type="InterPro" id="IPR000727">
    <property type="entry name" value="T_SNARE_dom"/>
</dbReference>
<feature type="region of interest" description="Disordered" evidence="8">
    <location>
        <begin position="395"/>
        <end position="472"/>
    </location>
</feature>
<evidence type="ECO:0000256" key="3">
    <source>
        <dbReference type="ARBA" id="ARBA00022443"/>
    </source>
</evidence>
<reference evidence="10 11" key="1">
    <citation type="journal article" date="2017" name="Biotechnol. Biofuels">
        <title>Differential beta-glucosidase expression as a function of carbon source availability in Talaromyces amestolkiae: a genomic and proteomic approach.</title>
        <authorList>
            <person name="de Eugenio L.I."/>
            <person name="Mendez-Liter J.A."/>
            <person name="Nieto-Dominguez M."/>
            <person name="Alonso L."/>
            <person name="Gil-Munoz J."/>
            <person name="Barriuso J."/>
            <person name="Prieto A."/>
            <person name="Martinez M.J."/>
        </authorList>
    </citation>
    <scope>NUCLEOTIDE SEQUENCE [LARGE SCALE GENOMIC DNA]</scope>
    <source>
        <strain evidence="10 11">CIB</strain>
    </source>
</reference>
<dbReference type="PANTHER" id="PTHR15175">
    <property type="entry name" value="NEUTROPHIL CYTOSOLIC FACTOR 2, NEUTROPHIL NADPH OXIDASE FACTOR 2"/>
    <property type="match status" value="1"/>
</dbReference>
<keyword evidence="11" id="KW-1185">Reference proteome</keyword>
<accession>A0A364KY15</accession>
<feature type="compositionally biased region" description="Polar residues" evidence="8">
    <location>
        <begin position="246"/>
        <end position="259"/>
    </location>
</feature>
<evidence type="ECO:0000256" key="1">
    <source>
        <dbReference type="ARBA" id="ARBA00004496"/>
    </source>
</evidence>
<feature type="region of interest" description="Disordered" evidence="8">
    <location>
        <begin position="780"/>
        <end position="809"/>
    </location>
</feature>
<dbReference type="SUPFAM" id="SSF48452">
    <property type="entry name" value="TPR-like"/>
    <property type="match status" value="1"/>
</dbReference>
<dbReference type="Gene3D" id="1.25.40.10">
    <property type="entry name" value="Tetratricopeptide repeat domain"/>
    <property type="match status" value="1"/>
</dbReference>
<dbReference type="InterPro" id="IPR034892">
    <property type="entry name" value="PB1_NoxR"/>
</dbReference>
<dbReference type="SUPFAM" id="SSF58038">
    <property type="entry name" value="SNARE fusion complex"/>
    <property type="match status" value="1"/>
</dbReference>
<comment type="subcellular location">
    <subcellularLocation>
        <location evidence="1">Cytoplasm</location>
    </subcellularLocation>
</comment>
<keyword evidence="3" id="KW-0728">SH3 domain</keyword>
<dbReference type="Gene3D" id="1.20.5.110">
    <property type="match status" value="1"/>
</dbReference>
<evidence type="ECO:0000313" key="10">
    <source>
        <dbReference type="EMBL" id="RAO68447.1"/>
    </source>
</evidence>
<keyword evidence="4" id="KW-0963">Cytoplasm</keyword>
<feature type="compositionally biased region" description="Basic and acidic residues" evidence="8">
    <location>
        <begin position="354"/>
        <end position="374"/>
    </location>
</feature>
<evidence type="ECO:0000256" key="5">
    <source>
        <dbReference type="ARBA" id="ARBA00022737"/>
    </source>
</evidence>
<evidence type="ECO:0000259" key="9">
    <source>
        <dbReference type="PROSITE" id="PS50192"/>
    </source>
</evidence>
<dbReference type="Gene3D" id="3.10.20.90">
    <property type="entry name" value="Phosphatidylinositol 3-kinase Catalytic Subunit, Chain A, domain 1"/>
    <property type="match status" value="1"/>
</dbReference>
<keyword evidence="5" id="KW-0677">Repeat</keyword>
<feature type="domain" description="T-SNARE coiled-coil homology" evidence="9">
    <location>
        <begin position="833"/>
        <end position="895"/>
    </location>
</feature>
<dbReference type="PROSITE" id="PS50005">
    <property type="entry name" value="TPR"/>
    <property type="match status" value="1"/>
</dbReference>
<evidence type="ECO:0000313" key="11">
    <source>
        <dbReference type="Proteomes" id="UP000249363"/>
    </source>
</evidence>
<protein>
    <recommendedName>
        <fullName evidence="9">t-SNARE coiled-coil homology domain-containing protein</fullName>
    </recommendedName>
</protein>
<dbReference type="EMBL" id="MIKG01000007">
    <property type="protein sequence ID" value="RAO68447.1"/>
    <property type="molecule type" value="Genomic_DNA"/>
</dbReference>
<dbReference type="InterPro" id="IPR011990">
    <property type="entry name" value="TPR-like_helical_dom_sf"/>
</dbReference>
<feature type="region of interest" description="Disordered" evidence="8">
    <location>
        <begin position="619"/>
        <end position="646"/>
    </location>
</feature>
<gene>
    <name evidence="10" type="ORF">BHQ10_004459</name>
</gene>
<dbReference type="Pfam" id="PF10496">
    <property type="entry name" value="Syntaxin-18_N"/>
    <property type="match status" value="1"/>
</dbReference>
<proteinExistence type="inferred from homology"/>
<evidence type="ECO:0000256" key="6">
    <source>
        <dbReference type="ARBA" id="ARBA00022803"/>
    </source>
</evidence>
<dbReference type="STRING" id="1196081.A0A364KY15"/>
<dbReference type="GO" id="GO:0005737">
    <property type="term" value="C:cytoplasm"/>
    <property type="evidence" value="ECO:0007669"/>
    <property type="project" value="UniProtKB-SubCell"/>
</dbReference>
<dbReference type="PROSITE" id="PS50192">
    <property type="entry name" value="T_SNARE"/>
    <property type="match status" value="1"/>
</dbReference>
<organism evidence="10 11">
    <name type="scientific">Talaromyces amestolkiae</name>
    <dbReference type="NCBI Taxonomy" id="1196081"/>
    <lineage>
        <taxon>Eukaryota</taxon>
        <taxon>Fungi</taxon>
        <taxon>Dikarya</taxon>
        <taxon>Ascomycota</taxon>
        <taxon>Pezizomycotina</taxon>
        <taxon>Eurotiomycetes</taxon>
        <taxon>Eurotiomycetidae</taxon>
        <taxon>Eurotiales</taxon>
        <taxon>Trichocomaceae</taxon>
        <taxon>Talaromyces</taxon>
        <taxon>Talaromyces sect. Talaromyces</taxon>
    </lineage>
</organism>
<feature type="compositionally biased region" description="Gly residues" evidence="8">
    <location>
        <begin position="312"/>
        <end position="321"/>
    </location>
</feature>
<evidence type="ECO:0000256" key="4">
    <source>
        <dbReference type="ARBA" id="ARBA00022490"/>
    </source>
</evidence>
<sequence>MSLKQEIETWVQALAHYDNNEFDESLRVFDNIADTSKILFNCGVIHATLGEHEKAVECYQRAIALDNYLAVAYFQQGVSNFLLGDFEEALANFNDTLLYLRGNTSIDYEQLGLKFRLFSCEVLFNRGLSYIYLQQIDTGLQDLQFASKEKVTPDHDVIDEAIREQAEGYTVFSIPVGVVYRPNEAKVKNLKTKDYLGKARLVAASDRNNAFIGFQGSELKKAMAIETAAKDDRPAENISYAATNLVQKNLSSRSRQQSEPPLGRNTFPPTPPPESDKGSSASGSSGGLTQRAASVRSGAGGRPPRLQLDRPGGAGTNGRTGGNMPSMEKSRIGSTRTASEPRGPPSRQYSNSSRARDGRPRLYRETTGSRRGDGGFEFVPEEEYNDEVFDMYISPRTNTNGFAPKTRQQQQPRYIEEEPEYSSEYEDEIPEDAEFEMVNEQPPPRKQRTRYSNPQSQSSGQGRRAPSRRRTMPDIRKFRVKVHALEDTRYIMIEANIGYGEFEGRIREKFGFRGLLRIRMRDDNDMITMGDQEDLDLLLSAARDEARRENQDMGKIESLLREKRKELATHTDLPQTPPRDPKNVNEFLKEAYRINSHIQSLLHYLQSIRHSYLSIHTTKKKPEAATSSISPTTTTNLPTQNLTDADRDSIDSSTALLLRDLSSSISNLQSAEQLRQETERQLLHKKYGHLRGTGVLWRWAAGADSAEGNEGKSDEQITAEESARCVSTVRENVLWFLRRNLERVAEVQRGMVEKRIERVREKEKSVLYKAAVPQEQIIHRQRQQEWEQPAAGREQQRKYEKASTLSDQETATIESQLSAEQLQLFAEENDMMLRHYEDTLSKVQNAEKSLLEISSLQQTLVSHLSTQEEFISQLVTDASTTAENVGKGNKELKRANERKSTAQMVFWCTAGLCVWLIVWDAIF</sequence>
<dbReference type="InterPro" id="IPR019734">
    <property type="entry name" value="TPR_rpt"/>
</dbReference>
<feature type="compositionally biased region" description="Low complexity" evidence="8">
    <location>
        <begin position="626"/>
        <end position="643"/>
    </location>
</feature>
<dbReference type="InterPro" id="IPR051864">
    <property type="entry name" value="NCF2_NOXA1"/>
</dbReference>
<dbReference type="FunFam" id="1.25.40.10:FF:000017">
    <property type="entry name" value="NADPH oxidase regulator NoxR"/>
    <property type="match status" value="1"/>
</dbReference>
<dbReference type="Proteomes" id="UP000249363">
    <property type="component" value="Unassembled WGS sequence"/>
</dbReference>
<feature type="compositionally biased region" description="Acidic residues" evidence="8">
    <location>
        <begin position="417"/>
        <end position="437"/>
    </location>
</feature>
<evidence type="ECO:0000256" key="7">
    <source>
        <dbReference type="PROSITE-ProRule" id="PRU00339"/>
    </source>
</evidence>
<comment type="caution">
    <text evidence="10">The sequence shown here is derived from an EMBL/GenBank/DDBJ whole genome shotgun (WGS) entry which is preliminary data.</text>
</comment>